<keyword evidence="1" id="KW-0472">Membrane</keyword>
<reference evidence="2 3" key="1">
    <citation type="submission" date="2020-05" db="EMBL/GenBank/DDBJ databases">
        <title>Complete genome sequencing of Campylobacter and Arcobacter type strains.</title>
        <authorList>
            <person name="Miller W.G."/>
            <person name="Yee E."/>
        </authorList>
    </citation>
    <scope>NUCLEOTIDE SEQUENCE [LARGE SCALE GENOMIC DNA]</scope>
    <source>
        <strain evidence="2 3">LMG 26156</strain>
    </source>
</reference>
<keyword evidence="3" id="KW-1185">Reference proteome</keyword>
<evidence type="ECO:0000313" key="2">
    <source>
        <dbReference type="EMBL" id="QKF67042.1"/>
    </source>
</evidence>
<keyword evidence="1" id="KW-0812">Transmembrane</keyword>
<dbReference type="EMBL" id="CP053840">
    <property type="protein sequence ID" value="QKF67042.1"/>
    <property type="molecule type" value="Genomic_DNA"/>
</dbReference>
<name>A0AAE7E4I8_9BACT</name>
<evidence type="ECO:0000256" key="1">
    <source>
        <dbReference type="SAM" id="Phobius"/>
    </source>
</evidence>
<gene>
    <name evidence="2" type="ORF">AVENP_1490</name>
</gene>
<feature type="transmembrane region" description="Helical" evidence="1">
    <location>
        <begin position="74"/>
        <end position="94"/>
    </location>
</feature>
<proteinExistence type="predicted"/>
<protein>
    <submittedName>
        <fullName evidence="2">Uncharacterized protein</fullName>
    </submittedName>
</protein>
<dbReference type="Proteomes" id="UP000503482">
    <property type="component" value="Chromosome"/>
</dbReference>
<accession>A0AAE7E4I8</accession>
<dbReference type="KEGG" id="avp:AVENP_1490"/>
<dbReference type="AlphaFoldDB" id="A0AAE7E4I8"/>
<evidence type="ECO:0000313" key="3">
    <source>
        <dbReference type="Proteomes" id="UP000503482"/>
    </source>
</evidence>
<keyword evidence="1" id="KW-1133">Transmembrane helix</keyword>
<organism evidence="2 3">
    <name type="scientific">Arcobacter venerupis</name>
    <dbReference type="NCBI Taxonomy" id="1054033"/>
    <lineage>
        <taxon>Bacteria</taxon>
        <taxon>Pseudomonadati</taxon>
        <taxon>Campylobacterota</taxon>
        <taxon>Epsilonproteobacteria</taxon>
        <taxon>Campylobacterales</taxon>
        <taxon>Arcobacteraceae</taxon>
        <taxon>Arcobacter</taxon>
    </lineage>
</organism>
<sequence length="97" mass="11188">MTLEQNNNNGTLISCIKDYSYSQNQINYIDLENVSHSLNTFDYQTINLEQGYTYSNGVCYMDRVNLLGLTYDEFNYLMAVYGIFLSSLISYGLIKAF</sequence>